<feature type="signal peptide" evidence="2">
    <location>
        <begin position="1"/>
        <end position="15"/>
    </location>
</feature>
<dbReference type="RefSeq" id="XP_012195556.1">
    <property type="nucleotide sequence ID" value="XM_012340166.1"/>
</dbReference>
<proteinExistence type="predicted"/>
<sequence length="181" mass="19508">MVVVAVLTALAVGWGATSVLKCCGVHDELSTPRCSARTSRRATLGKDSQPNASTGVPTSTLVSEALNRRVLDPFEVQRTDEAIAMTCAFLCSELQRLMVAAQAFRADSIAGPLPVAKGDPMTLVSQGIPRFASTLMYLTAFRAEFEATGQWADVVTCSCAFEQLSARCWDEYSRRPGVIQQ</sequence>
<dbReference type="GeneID" id="24124381"/>
<dbReference type="EMBL" id="KK583192">
    <property type="protein sequence ID" value="KDO33922.1"/>
    <property type="molecule type" value="Genomic_DNA"/>
</dbReference>
<keyword evidence="2" id="KW-0732">Signal</keyword>
<accession>A0A067D4H1</accession>
<evidence type="ECO:0000256" key="2">
    <source>
        <dbReference type="SAM" id="SignalP"/>
    </source>
</evidence>
<dbReference type="KEGG" id="spar:SPRG_01801"/>
<gene>
    <name evidence="3" type="ORF">SPRG_01801</name>
</gene>
<reference evidence="3 4" key="1">
    <citation type="journal article" date="2013" name="PLoS Genet.">
        <title>Distinctive expansion of potential virulence genes in the genome of the oomycete fish pathogen Saprolegnia parasitica.</title>
        <authorList>
            <person name="Jiang R.H."/>
            <person name="de Bruijn I."/>
            <person name="Haas B.J."/>
            <person name="Belmonte R."/>
            <person name="Lobach L."/>
            <person name="Christie J."/>
            <person name="van den Ackerveken G."/>
            <person name="Bottin A."/>
            <person name="Bulone V."/>
            <person name="Diaz-Moreno S.M."/>
            <person name="Dumas B."/>
            <person name="Fan L."/>
            <person name="Gaulin E."/>
            <person name="Govers F."/>
            <person name="Grenville-Briggs L.J."/>
            <person name="Horner N.R."/>
            <person name="Levin J.Z."/>
            <person name="Mammella M."/>
            <person name="Meijer H.J."/>
            <person name="Morris P."/>
            <person name="Nusbaum C."/>
            <person name="Oome S."/>
            <person name="Phillips A.J."/>
            <person name="van Rooyen D."/>
            <person name="Rzeszutek E."/>
            <person name="Saraiva M."/>
            <person name="Secombes C.J."/>
            <person name="Seidl M.F."/>
            <person name="Snel B."/>
            <person name="Stassen J.H."/>
            <person name="Sykes S."/>
            <person name="Tripathy S."/>
            <person name="van den Berg H."/>
            <person name="Vega-Arreguin J.C."/>
            <person name="Wawra S."/>
            <person name="Young S.K."/>
            <person name="Zeng Q."/>
            <person name="Dieguez-Uribeondo J."/>
            <person name="Russ C."/>
            <person name="Tyler B.M."/>
            <person name="van West P."/>
        </authorList>
    </citation>
    <scope>NUCLEOTIDE SEQUENCE [LARGE SCALE GENOMIC DNA]</scope>
    <source>
        <strain evidence="3 4">CBS 223.65</strain>
    </source>
</reference>
<evidence type="ECO:0000313" key="4">
    <source>
        <dbReference type="Proteomes" id="UP000030745"/>
    </source>
</evidence>
<feature type="region of interest" description="Disordered" evidence="1">
    <location>
        <begin position="36"/>
        <end position="58"/>
    </location>
</feature>
<protein>
    <recommendedName>
        <fullName evidence="5">ELMO domain-containing protein</fullName>
    </recommendedName>
</protein>
<dbReference type="Proteomes" id="UP000030745">
    <property type="component" value="Unassembled WGS sequence"/>
</dbReference>
<feature type="chain" id="PRO_5012452458" description="ELMO domain-containing protein" evidence="2">
    <location>
        <begin position="16"/>
        <end position="181"/>
    </location>
</feature>
<evidence type="ECO:0000313" key="3">
    <source>
        <dbReference type="EMBL" id="KDO33922.1"/>
    </source>
</evidence>
<evidence type="ECO:0008006" key="5">
    <source>
        <dbReference type="Google" id="ProtNLM"/>
    </source>
</evidence>
<keyword evidence="4" id="KW-1185">Reference proteome</keyword>
<dbReference type="VEuPathDB" id="FungiDB:SPRG_01801"/>
<organism evidence="3 4">
    <name type="scientific">Saprolegnia parasitica (strain CBS 223.65)</name>
    <dbReference type="NCBI Taxonomy" id="695850"/>
    <lineage>
        <taxon>Eukaryota</taxon>
        <taxon>Sar</taxon>
        <taxon>Stramenopiles</taxon>
        <taxon>Oomycota</taxon>
        <taxon>Saprolegniomycetes</taxon>
        <taxon>Saprolegniales</taxon>
        <taxon>Saprolegniaceae</taxon>
        <taxon>Saprolegnia</taxon>
    </lineage>
</organism>
<dbReference type="AlphaFoldDB" id="A0A067D4H1"/>
<feature type="compositionally biased region" description="Polar residues" evidence="1">
    <location>
        <begin position="46"/>
        <end position="58"/>
    </location>
</feature>
<evidence type="ECO:0000256" key="1">
    <source>
        <dbReference type="SAM" id="MobiDB-lite"/>
    </source>
</evidence>
<name>A0A067D4H1_SAPPC</name>